<dbReference type="EMBL" id="JTDY01003066">
    <property type="protein sequence ID" value="KOB70215.1"/>
    <property type="molecule type" value="Genomic_DNA"/>
</dbReference>
<evidence type="ECO:0000313" key="2">
    <source>
        <dbReference type="Proteomes" id="UP000037510"/>
    </source>
</evidence>
<accession>A0A0L7L486</accession>
<sequence>PWVFLDCAYWTLASLHSLKPDEIVHAWARIRRVAEQYVEDKSVCSFYINYLESEIRLGDLTRPYDQEIKPAETARIVTTDHLPSSLTLNMDLKLVLFAVILLLSLHQQVQADFFYNRVLPKQEELGKLGLKCVPGRTMIKIEQPAIKLSNEGGSDELGSSENYLRSHMNFQTDDASCQMCMCSVEGKDEYCSKRPAKNVNECIRMAALMANNQKNEPFEHEKSLFNRIRRDYLWHNDEIPYNARAKCPRGHSYYSNSLNANNSDIDLPSDVESLLDYGNKSVCSYCVCSMAGDGAGCMSKSPWFCEYYRVLREGDAPRDMYNELFQQDRPAYFRSLSWRLRRTMDNGIFDLVHTGGDALCCDHPNGHRRHLHHQIRNKIRLLKRKVNKENLMSGAPHTLKNQNLSGTIAAQKVDMLPQISRRTSVLNKPTLNSVKIEYTKPREDIHRDDNKVDTPAIHDDKEDLIIHSNIYNSMGNQSQEGKDKELSKILVNELKGGFTETIGDKTAPVISNITFTPENDTLTAMAFIAGNLLNKLWQMEKDTSDDHFDTEILIQEKNSDLLELFKEPLNMRQELFLKNTLEQLSTALNHNKNVENISLCKKVEEVKTLIFGKKEDKRIRGGWRVNSEDKTNCNKSNQGNEVNQNTATVEALKKINNVLDLIKKYEIVKNSLSNMKYGKVHDNSLFNLDKAITNDEKLSLDLYGHTLETITKLLLPNKSNKKIVKSIKNCNLFSSEKDLRNKLSGIKLGDMNLTTKDRIVLDYLAHIQSNPNCLLKKQNDKISRPSIEGNILLNLSEFFKIKSLSDLVKLVEEEKPPVPVFRTQDFTTQKSVKEQTTQSIKKDSSIKFQEIKEKLKGHLQFILEDLIALQKVEGKGTTGKDIQIMKALPCIYTILNAGKKEIKTPNIYETTTTPVDVSPPGKIQEIFSNLRKELKLAQTRRTSNFSGPRPKSAVVWERVIKNADGKQKLKTRRLLGKAPKTIEELKEIMDKIEMSSGSNMYKNIAYLNEVPPTERLLLLKTLNAETLRYITILEKIYTLPAMSDLPKESVKELNEFFDNVAMNVMPENRQTFT</sequence>
<reference evidence="1 2" key="1">
    <citation type="journal article" date="2015" name="Genome Biol. Evol.">
        <title>The genome of winter moth (Operophtera brumata) provides a genomic perspective on sexual dimorphism and phenology.</title>
        <authorList>
            <person name="Derks M.F."/>
            <person name="Smit S."/>
            <person name="Salis L."/>
            <person name="Schijlen E."/>
            <person name="Bossers A."/>
            <person name="Mateman C."/>
            <person name="Pijl A.S."/>
            <person name="de Ridder D."/>
            <person name="Groenen M.A."/>
            <person name="Visser M.E."/>
            <person name="Megens H.J."/>
        </authorList>
    </citation>
    <scope>NUCLEOTIDE SEQUENCE [LARGE SCALE GENOMIC DNA]</scope>
    <source>
        <strain evidence="1">WM2013NL</strain>
        <tissue evidence="1">Head and thorax</tissue>
    </source>
</reference>
<feature type="non-terminal residue" evidence="1">
    <location>
        <position position="1073"/>
    </location>
</feature>
<protein>
    <submittedName>
        <fullName evidence="1">Uncharacterized protein</fullName>
    </submittedName>
</protein>
<keyword evidence="2" id="KW-1185">Reference proteome</keyword>
<organism evidence="1 2">
    <name type="scientific">Operophtera brumata</name>
    <name type="common">Winter moth</name>
    <name type="synonym">Phalaena brumata</name>
    <dbReference type="NCBI Taxonomy" id="104452"/>
    <lineage>
        <taxon>Eukaryota</taxon>
        <taxon>Metazoa</taxon>
        <taxon>Ecdysozoa</taxon>
        <taxon>Arthropoda</taxon>
        <taxon>Hexapoda</taxon>
        <taxon>Insecta</taxon>
        <taxon>Pterygota</taxon>
        <taxon>Neoptera</taxon>
        <taxon>Endopterygota</taxon>
        <taxon>Lepidoptera</taxon>
        <taxon>Glossata</taxon>
        <taxon>Ditrysia</taxon>
        <taxon>Geometroidea</taxon>
        <taxon>Geometridae</taxon>
        <taxon>Larentiinae</taxon>
        <taxon>Operophtera</taxon>
    </lineage>
</organism>
<dbReference type="Proteomes" id="UP000037510">
    <property type="component" value="Unassembled WGS sequence"/>
</dbReference>
<proteinExistence type="predicted"/>
<feature type="non-terminal residue" evidence="1">
    <location>
        <position position="1"/>
    </location>
</feature>
<dbReference type="AlphaFoldDB" id="A0A0L7L486"/>
<comment type="caution">
    <text evidence="1">The sequence shown here is derived from an EMBL/GenBank/DDBJ whole genome shotgun (WGS) entry which is preliminary data.</text>
</comment>
<evidence type="ECO:0000313" key="1">
    <source>
        <dbReference type="EMBL" id="KOB70215.1"/>
    </source>
</evidence>
<gene>
    <name evidence="1" type="ORF">OBRU01_15686</name>
</gene>
<name>A0A0L7L486_OPEBR</name>